<evidence type="ECO:0000259" key="1">
    <source>
        <dbReference type="PROSITE" id="PS50851"/>
    </source>
</evidence>
<reference evidence="2 3" key="1">
    <citation type="journal article" date="2010" name="Int. J. Syst. Evol. Microbiol.">
        <title>Reclassification of Herbaspirillum putei as a later heterotypic synonym of Herbaspirillum huttiense, with the description of H. huttiense subsp. huttiense subsp. nov. and H. huttiense subsp. putei subsp. nov., comb. nov., and description of Herbaspirillum aquaticum sp. nov.</title>
        <authorList>
            <person name="Dobritsa A.P."/>
            <person name="Reddy M.C."/>
            <person name="Samadpour M."/>
        </authorList>
    </citation>
    <scope>NUCLEOTIDE SEQUENCE [LARGE SCALE GENOMIC DNA]</scope>
    <source>
        <strain evidence="2 3">IEH 4430</strain>
    </source>
</reference>
<dbReference type="PANTHER" id="PTHR22617">
    <property type="entry name" value="CHEMOTAXIS SENSOR HISTIDINE KINASE-RELATED"/>
    <property type="match status" value="1"/>
</dbReference>
<dbReference type="SUPFAM" id="SSF50341">
    <property type="entry name" value="CheW-like"/>
    <property type="match status" value="1"/>
</dbReference>
<dbReference type="GO" id="GO:0007165">
    <property type="term" value="P:signal transduction"/>
    <property type="evidence" value="ECO:0007669"/>
    <property type="project" value="InterPro"/>
</dbReference>
<evidence type="ECO:0000313" key="3">
    <source>
        <dbReference type="Proteomes" id="UP000214747"/>
    </source>
</evidence>
<dbReference type="Gene3D" id="2.40.50.180">
    <property type="entry name" value="CheA-289, Domain 4"/>
    <property type="match status" value="1"/>
</dbReference>
<proteinExistence type="predicted"/>
<protein>
    <submittedName>
        <fullName evidence="2">Chemotaxis protein CheW</fullName>
    </submittedName>
</protein>
<dbReference type="Proteomes" id="UP000214747">
    <property type="component" value="Unassembled WGS sequence"/>
</dbReference>
<dbReference type="EMBL" id="NJGV01000001">
    <property type="protein sequence ID" value="OWY36616.1"/>
    <property type="molecule type" value="Genomic_DNA"/>
</dbReference>
<dbReference type="PROSITE" id="PS50851">
    <property type="entry name" value="CHEW"/>
    <property type="match status" value="1"/>
</dbReference>
<dbReference type="Gene3D" id="2.30.30.40">
    <property type="entry name" value="SH3 Domains"/>
    <property type="match status" value="1"/>
</dbReference>
<dbReference type="InterPro" id="IPR002545">
    <property type="entry name" value="CheW-lke_dom"/>
</dbReference>
<keyword evidence="3" id="KW-1185">Reference proteome</keyword>
<dbReference type="Pfam" id="PF01584">
    <property type="entry name" value="CheW"/>
    <property type="match status" value="1"/>
</dbReference>
<dbReference type="AlphaFoldDB" id="A0A225SZA5"/>
<organism evidence="2 3">
    <name type="scientific">Herbaspirillum aquaticum</name>
    <dbReference type="NCBI Taxonomy" id="568783"/>
    <lineage>
        <taxon>Bacteria</taxon>
        <taxon>Pseudomonadati</taxon>
        <taxon>Pseudomonadota</taxon>
        <taxon>Betaproteobacteria</taxon>
        <taxon>Burkholderiales</taxon>
        <taxon>Oxalobacteraceae</taxon>
        <taxon>Herbaspirillum</taxon>
    </lineage>
</organism>
<name>A0A225SZA5_9BURK</name>
<dbReference type="RefSeq" id="WP_088753319.1">
    <property type="nucleotide sequence ID" value="NZ_NJGV01000001.1"/>
</dbReference>
<feature type="domain" description="CheW-like" evidence="1">
    <location>
        <begin position="3"/>
        <end position="146"/>
    </location>
</feature>
<dbReference type="SMART" id="SM00260">
    <property type="entry name" value="CheW"/>
    <property type="match status" value="1"/>
</dbReference>
<dbReference type="InterPro" id="IPR039315">
    <property type="entry name" value="CheW"/>
</dbReference>
<comment type="caution">
    <text evidence="2">The sequence shown here is derived from an EMBL/GenBank/DDBJ whole genome shotgun (WGS) entry which is preliminary data.</text>
</comment>
<dbReference type="PANTHER" id="PTHR22617:SF43">
    <property type="entry name" value="PROTEIN PILI"/>
    <property type="match status" value="1"/>
</dbReference>
<dbReference type="GO" id="GO:0005829">
    <property type="term" value="C:cytosol"/>
    <property type="evidence" value="ECO:0007669"/>
    <property type="project" value="TreeGrafter"/>
</dbReference>
<dbReference type="GO" id="GO:0006935">
    <property type="term" value="P:chemotaxis"/>
    <property type="evidence" value="ECO:0007669"/>
    <property type="project" value="InterPro"/>
</dbReference>
<gene>
    <name evidence="2" type="ORF">CEJ45_00515</name>
</gene>
<evidence type="ECO:0000313" key="2">
    <source>
        <dbReference type="EMBL" id="OWY36616.1"/>
    </source>
</evidence>
<dbReference type="InterPro" id="IPR036061">
    <property type="entry name" value="CheW-like_dom_sf"/>
</dbReference>
<sequence>MSQSLHLLFSLGEERYALPTTAVAMVLPLTPCKSLPGAPAWVAGLLPHGRSHVPVIDLSMLALGRPAPARASTRLVLVHYQGSLAAPVLLGLILEQATDTLRIDPADFAPAAIRNDGAPYLGPVLPYQGGLLQRVEVGELLDPAACALLYPEVLA</sequence>
<accession>A0A225SZA5</accession>